<dbReference type="AlphaFoldDB" id="A0AAE1M257"/>
<gene>
    <name evidence="1" type="ORF">Triagg1_1646</name>
</gene>
<protein>
    <submittedName>
        <fullName evidence="1">Uncharacterized protein</fullName>
    </submittedName>
</protein>
<evidence type="ECO:0000313" key="2">
    <source>
        <dbReference type="Proteomes" id="UP001273209"/>
    </source>
</evidence>
<dbReference type="RefSeq" id="XP_062759185.1">
    <property type="nucleotide sequence ID" value="XM_062895739.1"/>
</dbReference>
<sequence length="67" mass="7708">MLATADPATGDILPADDASWERGDLKPNYEWDDLHDLLKQHIFWDKFSDMSLMSLEMTLSTCKKPHN</sequence>
<evidence type="ECO:0000313" key="1">
    <source>
        <dbReference type="EMBL" id="KAK4082756.1"/>
    </source>
</evidence>
<dbReference type="GeneID" id="87915644"/>
<organism evidence="1 2">
    <name type="scientific">Trichoderma aggressivum f. europaeum</name>
    <dbReference type="NCBI Taxonomy" id="173218"/>
    <lineage>
        <taxon>Eukaryota</taxon>
        <taxon>Fungi</taxon>
        <taxon>Dikarya</taxon>
        <taxon>Ascomycota</taxon>
        <taxon>Pezizomycotina</taxon>
        <taxon>Sordariomycetes</taxon>
        <taxon>Hypocreomycetidae</taxon>
        <taxon>Hypocreales</taxon>
        <taxon>Hypocreaceae</taxon>
        <taxon>Trichoderma</taxon>
    </lineage>
</organism>
<dbReference type="EMBL" id="JAWRVG010000004">
    <property type="protein sequence ID" value="KAK4082756.1"/>
    <property type="molecule type" value="Genomic_DNA"/>
</dbReference>
<comment type="caution">
    <text evidence="1">The sequence shown here is derived from an EMBL/GenBank/DDBJ whole genome shotgun (WGS) entry which is preliminary data.</text>
</comment>
<proteinExistence type="predicted"/>
<keyword evidence="2" id="KW-1185">Reference proteome</keyword>
<accession>A0AAE1M257</accession>
<name>A0AAE1M257_9HYPO</name>
<dbReference type="Proteomes" id="UP001273209">
    <property type="component" value="Unassembled WGS sequence"/>
</dbReference>
<reference evidence="1" key="1">
    <citation type="submission" date="2023-11" db="EMBL/GenBank/DDBJ databases">
        <title>The genome sequences of three competitors of mushroom-forming fungi.</title>
        <authorList>
            <person name="Beijen E."/>
            <person name="Ohm R.A."/>
        </authorList>
    </citation>
    <scope>NUCLEOTIDE SEQUENCE</scope>
    <source>
        <strain evidence="1">CBS 100526</strain>
    </source>
</reference>